<dbReference type="GO" id="GO:0008168">
    <property type="term" value="F:methyltransferase activity"/>
    <property type="evidence" value="ECO:0007669"/>
    <property type="project" value="UniProtKB-KW"/>
</dbReference>
<feature type="region of interest" description="Disordered" evidence="1">
    <location>
        <begin position="66"/>
        <end position="95"/>
    </location>
</feature>
<proteinExistence type="predicted"/>
<dbReference type="InterPro" id="IPR038071">
    <property type="entry name" value="UROD/MetE-like_sf"/>
</dbReference>
<dbReference type="Proteomes" id="UP000345637">
    <property type="component" value="Unassembled WGS sequence"/>
</dbReference>
<evidence type="ECO:0000256" key="1">
    <source>
        <dbReference type="SAM" id="MobiDB-lite"/>
    </source>
</evidence>
<dbReference type="GO" id="GO:0032259">
    <property type="term" value="P:methylation"/>
    <property type="evidence" value="ECO:0007669"/>
    <property type="project" value="UniProtKB-KW"/>
</dbReference>
<keyword evidence="2" id="KW-0808">Transferase</keyword>
<dbReference type="AlphaFoldDB" id="A0A485A4G2"/>
<accession>A0A485A4G2</accession>
<gene>
    <name evidence="2" type="ORF">NCTC12998_00122</name>
</gene>
<evidence type="ECO:0000313" key="3">
    <source>
        <dbReference type="Proteomes" id="UP000345637"/>
    </source>
</evidence>
<reference evidence="2 3" key="1">
    <citation type="submission" date="2019-03" db="EMBL/GenBank/DDBJ databases">
        <authorList>
            <consortium name="Pathogen Informatics"/>
        </authorList>
    </citation>
    <scope>NUCLEOTIDE SEQUENCE [LARGE SCALE GENOMIC DNA]</scope>
    <source>
        <strain evidence="2 3">NCTC12998</strain>
    </source>
</reference>
<dbReference type="Gene3D" id="3.20.20.210">
    <property type="match status" value="1"/>
</dbReference>
<dbReference type="PANTHER" id="PTHR43844">
    <property type="entry name" value="METHIONINE SYNTHASE"/>
    <property type="match status" value="1"/>
</dbReference>
<dbReference type="PANTHER" id="PTHR43844:SF1">
    <property type="entry name" value="METHIONINE SYNTHASE"/>
    <property type="match status" value="1"/>
</dbReference>
<dbReference type="SUPFAM" id="SSF51726">
    <property type="entry name" value="UROD/MetE-like"/>
    <property type="match status" value="1"/>
</dbReference>
<feature type="compositionally biased region" description="Polar residues" evidence="1">
    <location>
        <begin position="66"/>
        <end position="78"/>
    </location>
</feature>
<organism evidence="2 3">
    <name type="scientific">Raoultella planticola</name>
    <name type="common">Klebsiella planticola</name>
    <dbReference type="NCBI Taxonomy" id="575"/>
    <lineage>
        <taxon>Bacteria</taxon>
        <taxon>Pseudomonadati</taxon>
        <taxon>Pseudomonadota</taxon>
        <taxon>Gammaproteobacteria</taxon>
        <taxon>Enterobacterales</taxon>
        <taxon>Enterobacteriaceae</taxon>
        <taxon>Klebsiella/Raoultella group</taxon>
        <taxon>Raoultella</taxon>
    </lineage>
</organism>
<protein>
    <submittedName>
        <fullName evidence="2">5-methyltetrahydropteroyltriglutamate--homocysteine methyltransferase</fullName>
    </submittedName>
</protein>
<sequence>MTAPAISPPLRFIRPGKQQVVLGLITTKNGELENPEGVKARLQEAAQYVALQQICLSPQCGFASTEEGNALTNPSSGIKSAWSPGSPLRSGNRSS</sequence>
<keyword evidence="2" id="KW-0489">Methyltransferase</keyword>
<name>A0A485A4G2_RAOPL</name>
<evidence type="ECO:0000313" key="2">
    <source>
        <dbReference type="EMBL" id="VFS55475.1"/>
    </source>
</evidence>
<dbReference type="EMBL" id="CAADJE010000001">
    <property type="protein sequence ID" value="VFS55475.1"/>
    <property type="molecule type" value="Genomic_DNA"/>
</dbReference>